<evidence type="ECO:0000256" key="1">
    <source>
        <dbReference type="SAM" id="Coils"/>
    </source>
</evidence>
<dbReference type="SMART" id="SM00382">
    <property type="entry name" value="AAA"/>
    <property type="match status" value="1"/>
</dbReference>
<dbReference type="Gene3D" id="3.40.50.300">
    <property type="entry name" value="P-loop containing nucleotide triphosphate hydrolases"/>
    <property type="match status" value="3"/>
</dbReference>
<dbReference type="InterPro" id="IPR045055">
    <property type="entry name" value="DNA2/NAM7-like"/>
</dbReference>
<dbReference type="EMBL" id="HE796888">
    <property type="protein sequence ID" value="CCL98536.1"/>
    <property type="molecule type" value="Genomic_DNA"/>
</dbReference>
<dbReference type="GO" id="GO:0031380">
    <property type="term" value="C:nuclear RNA-directed RNA polymerase complex"/>
    <property type="evidence" value="ECO:0007669"/>
    <property type="project" value="TreeGrafter"/>
</dbReference>
<dbReference type="Pfam" id="PF13087">
    <property type="entry name" value="AAA_12"/>
    <property type="match status" value="1"/>
</dbReference>
<organism evidence="3 4">
    <name type="scientific">Fibroporia radiculosa</name>
    <dbReference type="NCBI Taxonomy" id="599839"/>
    <lineage>
        <taxon>Eukaryota</taxon>
        <taxon>Fungi</taxon>
        <taxon>Dikarya</taxon>
        <taxon>Basidiomycota</taxon>
        <taxon>Agaricomycotina</taxon>
        <taxon>Agaricomycetes</taxon>
        <taxon>Polyporales</taxon>
        <taxon>Fibroporiaceae</taxon>
        <taxon>Fibroporia</taxon>
    </lineage>
</organism>
<dbReference type="STRING" id="599839.J4I7Z8"/>
<dbReference type="InterPro" id="IPR027417">
    <property type="entry name" value="P-loop_NTPase"/>
</dbReference>
<keyword evidence="4" id="KW-1185">Reference proteome</keyword>
<dbReference type="SUPFAM" id="SSF52540">
    <property type="entry name" value="P-loop containing nucleoside triphosphate hydrolases"/>
    <property type="match status" value="1"/>
</dbReference>
<evidence type="ECO:0000259" key="2">
    <source>
        <dbReference type="SMART" id="SM00382"/>
    </source>
</evidence>
<dbReference type="GO" id="GO:0004386">
    <property type="term" value="F:helicase activity"/>
    <property type="evidence" value="ECO:0007669"/>
    <property type="project" value="InterPro"/>
</dbReference>
<accession>J4I7Z8</accession>
<evidence type="ECO:0000313" key="4">
    <source>
        <dbReference type="Proteomes" id="UP000006352"/>
    </source>
</evidence>
<dbReference type="InterPro" id="IPR041679">
    <property type="entry name" value="DNA2/NAM7-like_C"/>
</dbReference>
<dbReference type="InParanoid" id="J4I7Z8"/>
<sequence length="1186" mass="133709">MAYAPKMSLKKAAAQGAMSIENIFAHEVGSGHRDVEMPSELFSRPATSSGTAHRHEQQEAAIAHQRLRSEYDGSVRDERHALTPNEVHSRIKTFLIDNFEFRSAAQAQAFVRIISSIDDENKAWSADKAQAFLDMIVKSDGILRIGDVFRFDRVDTAVGTTRTILSFQNGYFPILKYFASNLVLRNTLHRNTNRLYAVLDTNYDSVHSVNENSISKLIEAKSWKDQTSGHVQPMQIVLDGVVVFKTLSTVLHQFLNRFKNAVRSHPGVAKLVIKLVAWFDIWTSDVSATPSRFMDPICAFPQSSRDVTIRNLQEDIRRLHAIVQRKSEAAGVLRRPAVMGTLTLRERRQAISLQLAQTHDLPGDLHDEGPRHANDHVNIGDIRIVPTHEELLCCTAPYLPVFHQDAPHHLPSNSMDKHIDILFRLSREELTALIRSSLLAIHRDLTEIWKRSSSQKGGTQLEELLSSGGGAYRTPAPDSIYFQVYTGVRFSPVRAERHGVTVGLTIDTPARCGARDPDATRRYEFWESSKRLQTGCLVTLVVVSNGTLKVYLGVVASYSEEIAESSSENPNEVHVGVSFFDSEVELMALRRESLSTNRSTFAILIDSNVMYEATRHVLEKLQTTEPLDIPFSQYIANNGSLRGVDLRPPRYATAPGFKFDLDCLNYDSELRHEESIESLDITQAGAIELARQQLSRLSKLDPSQIDALLNTLTREVSLIQGPPGTGKSFTAKEILRVLFASGIKPIVLISFTNHALDHLLASVLDAEITRKIVRLGSRSSDPRVMGFTLNNLENVDDDILIFDNSINRQYAIMKTLEAELNAMIPETAQPQGLSWQEIADFLDCHYPEHHESILYPPFWISGLFNRALEDEKTNGKWITVGQEKSGTSLSHTLYGFWRDGGDIQFLKSADLQLPDIWKLFTSFGNGESLPTLPTLSRPTEDLLQMNSVWSMSVDERGRLSREWEQRIQTMAHASFIERYEQLREDYREACESYRDIVDETRRRRLCQADLIGCTTSGAAKLTSLLSSIAPRVLMVEEAGQVLEAHVLASLVPSVEHLICIGDPKQLRPTLTNFALSMDSESGKQLYKFDRSMMERLADNELPMSQINVQRRMRPSISHIIRHILYPKLEDNELVFTYPPVVGMQKDVFFFDHTHKENDSNDSVSKSNDFEVKVVVDLVLYLLQQGA</sequence>
<dbReference type="HOGENOM" id="CLU_001490_2_1_1"/>
<name>J4I7Z8_9APHY</name>
<dbReference type="InterPro" id="IPR041677">
    <property type="entry name" value="DNA2/NAM7_AAA_11"/>
</dbReference>
<feature type="domain" description="AAA+ ATPase" evidence="2">
    <location>
        <begin position="713"/>
        <end position="1107"/>
    </location>
</feature>
<keyword evidence="1" id="KW-0175">Coiled coil</keyword>
<dbReference type="PANTHER" id="PTHR10887:SF445">
    <property type="entry name" value="NFX1-TYPE ZINC FINGER-CONTAINING PROTEIN 1"/>
    <property type="match status" value="1"/>
</dbReference>
<reference evidence="3 4" key="1">
    <citation type="journal article" date="2012" name="Appl. Environ. Microbiol.">
        <title>Short-read sequencing for genomic analysis of the brown rot fungus Fibroporia radiculosa.</title>
        <authorList>
            <person name="Tang J.D."/>
            <person name="Perkins A.D."/>
            <person name="Sonstegard T.S."/>
            <person name="Schroeder S.G."/>
            <person name="Burgess S.C."/>
            <person name="Diehl S.V."/>
        </authorList>
    </citation>
    <scope>NUCLEOTIDE SEQUENCE [LARGE SCALE GENOMIC DNA]</scope>
    <source>
        <strain evidence="3 4">TFFH 294</strain>
    </source>
</reference>
<gene>
    <name evidence="3" type="ORF">FIBRA_00535</name>
</gene>
<dbReference type="Pfam" id="PF13086">
    <property type="entry name" value="AAA_11"/>
    <property type="match status" value="1"/>
</dbReference>
<dbReference type="GO" id="GO:0031048">
    <property type="term" value="P:regulatory ncRNA-mediated heterochromatin formation"/>
    <property type="evidence" value="ECO:0007669"/>
    <property type="project" value="TreeGrafter"/>
</dbReference>
<dbReference type="RefSeq" id="XP_012177819.1">
    <property type="nucleotide sequence ID" value="XM_012322429.1"/>
</dbReference>
<dbReference type="InterPro" id="IPR003593">
    <property type="entry name" value="AAA+_ATPase"/>
</dbReference>
<dbReference type="PANTHER" id="PTHR10887">
    <property type="entry name" value="DNA2/NAM7 HELICASE FAMILY"/>
    <property type="match status" value="1"/>
</dbReference>
<proteinExistence type="predicted"/>
<evidence type="ECO:0000313" key="3">
    <source>
        <dbReference type="EMBL" id="CCL98536.1"/>
    </source>
</evidence>
<dbReference type="OrthoDB" id="2423195at2759"/>
<protein>
    <recommendedName>
        <fullName evidence="2">AAA+ ATPase domain-containing protein</fullName>
    </recommendedName>
</protein>
<dbReference type="Proteomes" id="UP000006352">
    <property type="component" value="Unassembled WGS sequence"/>
</dbReference>
<dbReference type="AlphaFoldDB" id="J4I7Z8"/>
<feature type="coiled-coil region" evidence="1">
    <location>
        <begin position="976"/>
        <end position="1003"/>
    </location>
</feature>
<dbReference type="GeneID" id="24093447"/>